<proteinExistence type="inferred from homology"/>
<gene>
    <name evidence="8" type="ORF">G3I74_01215</name>
</gene>
<evidence type="ECO:0000313" key="9">
    <source>
        <dbReference type="Proteomes" id="UP000484885"/>
    </source>
</evidence>
<dbReference type="GO" id="GO:0003729">
    <property type="term" value="F:mRNA binding"/>
    <property type="evidence" value="ECO:0007669"/>
    <property type="project" value="InterPro"/>
</dbReference>
<keyword evidence="6" id="KW-0694">RNA-binding</keyword>
<organism evidence="8 9">
    <name type="scientific">Wenzhouxiangella limi</name>
    <dbReference type="NCBI Taxonomy" id="2707351"/>
    <lineage>
        <taxon>Bacteria</taxon>
        <taxon>Pseudomonadati</taxon>
        <taxon>Pseudomonadota</taxon>
        <taxon>Gammaproteobacteria</taxon>
        <taxon>Chromatiales</taxon>
        <taxon>Wenzhouxiangellaceae</taxon>
        <taxon>Wenzhouxiangella</taxon>
    </lineage>
</organism>
<dbReference type="Proteomes" id="UP000484885">
    <property type="component" value="Unassembled WGS sequence"/>
</dbReference>
<keyword evidence="7" id="KW-0346">Stress response</keyword>
<dbReference type="InterPro" id="IPR038570">
    <property type="entry name" value="HicA_sf"/>
</dbReference>
<dbReference type="SUPFAM" id="SSF54786">
    <property type="entry name" value="YcfA/nrd intein domain"/>
    <property type="match status" value="1"/>
</dbReference>
<comment type="caution">
    <text evidence="8">The sequence shown here is derived from an EMBL/GenBank/DDBJ whole genome shotgun (WGS) entry which is preliminary data.</text>
</comment>
<comment type="similarity">
    <text evidence="1">Belongs to the HicA mRNA interferase family.</text>
</comment>
<accession>A0A845V242</accession>
<keyword evidence="2" id="KW-1277">Toxin-antitoxin system</keyword>
<dbReference type="Gene3D" id="3.30.920.30">
    <property type="entry name" value="Hypothetical protein"/>
    <property type="match status" value="1"/>
</dbReference>
<dbReference type="AlphaFoldDB" id="A0A845V242"/>
<evidence type="ECO:0000256" key="2">
    <source>
        <dbReference type="ARBA" id="ARBA00022649"/>
    </source>
</evidence>
<evidence type="ECO:0000256" key="3">
    <source>
        <dbReference type="ARBA" id="ARBA00022722"/>
    </source>
</evidence>
<sequence>MPPKVRELIKSLKRAGFEDRGGKGSHRNFVHPKVSKPVTISGKLGEDAKKYQIRAVEKAVQEAKK</sequence>
<dbReference type="EMBL" id="JAAGSC010000023">
    <property type="protein sequence ID" value="NDY94351.1"/>
    <property type="molecule type" value="Genomic_DNA"/>
</dbReference>
<evidence type="ECO:0000256" key="5">
    <source>
        <dbReference type="ARBA" id="ARBA00022801"/>
    </source>
</evidence>
<keyword evidence="4" id="KW-0255">Endonuclease</keyword>
<dbReference type="GO" id="GO:0004519">
    <property type="term" value="F:endonuclease activity"/>
    <property type="evidence" value="ECO:0007669"/>
    <property type="project" value="UniProtKB-KW"/>
</dbReference>
<dbReference type="InterPro" id="IPR012933">
    <property type="entry name" value="HicA_mRNA_interferase"/>
</dbReference>
<keyword evidence="3" id="KW-0540">Nuclease</keyword>
<keyword evidence="9" id="KW-1185">Reference proteome</keyword>
<evidence type="ECO:0000313" key="8">
    <source>
        <dbReference type="EMBL" id="NDY94351.1"/>
    </source>
</evidence>
<dbReference type="Pfam" id="PF07927">
    <property type="entry name" value="HicA_toxin"/>
    <property type="match status" value="1"/>
</dbReference>
<evidence type="ECO:0000256" key="6">
    <source>
        <dbReference type="ARBA" id="ARBA00022884"/>
    </source>
</evidence>
<dbReference type="GO" id="GO:0016787">
    <property type="term" value="F:hydrolase activity"/>
    <property type="evidence" value="ECO:0007669"/>
    <property type="project" value="UniProtKB-KW"/>
</dbReference>
<name>A0A845V242_9GAMM</name>
<protein>
    <submittedName>
        <fullName evidence="8">Type II toxin-antitoxin system HicA family toxin</fullName>
    </submittedName>
</protein>
<keyword evidence="5" id="KW-0378">Hydrolase</keyword>
<dbReference type="RefSeq" id="WP_164209303.1">
    <property type="nucleotide sequence ID" value="NZ_JAAGSC010000023.1"/>
</dbReference>
<evidence type="ECO:0000256" key="4">
    <source>
        <dbReference type="ARBA" id="ARBA00022759"/>
    </source>
</evidence>
<reference evidence="8 9" key="1">
    <citation type="submission" date="2020-02" db="EMBL/GenBank/DDBJ databases">
        <authorList>
            <person name="Zhang X.-Y."/>
        </authorList>
    </citation>
    <scope>NUCLEOTIDE SEQUENCE [LARGE SCALE GENOMIC DNA]</scope>
    <source>
        <strain evidence="8 9">C33</strain>
    </source>
</reference>
<evidence type="ECO:0000256" key="1">
    <source>
        <dbReference type="ARBA" id="ARBA00006620"/>
    </source>
</evidence>
<evidence type="ECO:0000256" key="7">
    <source>
        <dbReference type="ARBA" id="ARBA00023016"/>
    </source>
</evidence>